<feature type="compositionally biased region" description="Basic and acidic residues" evidence="1">
    <location>
        <begin position="1"/>
        <end position="18"/>
    </location>
</feature>
<evidence type="ECO:0000256" key="2">
    <source>
        <dbReference type="SAM" id="Phobius"/>
    </source>
</evidence>
<dbReference type="AlphaFoldDB" id="A0A9P4JMD4"/>
<sequence length="85" mass="9541">MDGRGAESQSRKEGDSRTRRTSIPPKSPVFPGIFVVVIEAVVAHLVYYGKLEGLYLFLFKEGSTNGPSIYCMRRRAPALRYVSLF</sequence>
<keyword evidence="2" id="KW-1133">Transmembrane helix</keyword>
<accession>A0A9P4JMD4</accession>
<dbReference type="EMBL" id="ML993946">
    <property type="protein sequence ID" value="KAF2202173.1"/>
    <property type="molecule type" value="Genomic_DNA"/>
</dbReference>
<organism evidence="3 4">
    <name type="scientific">Delitschia confertaspora ATCC 74209</name>
    <dbReference type="NCBI Taxonomy" id="1513339"/>
    <lineage>
        <taxon>Eukaryota</taxon>
        <taxon>Fungi</taxon>
        <taxon>Dikarya</taxon>
        <taxon>Ascomycota</taxon>
        <taxon>Pezizomycotina</taxon>
        <taxon>Dothideomycetes</taxon>
        <taxon>Pleosporomycetidae</taxon>
        <taxon>Pleosporales</taxon>
        <taxon>Delitschiaceae</taxon>
        <taxon>Delitschia</taxon>
    </lineage>
</organism>
<reference evidence="3" key="1">
    <citation type="journal article" date="2020" name="Stud. Mycol.">
        <title>101 Dothideomycetes genomes: a test case for predicting lifestyles and emergence of pathogens.</title>
        <authorList>
            <person name="Haridas S."/>
            <person name="Albert R."/>
            <person name="Binder M."/>
            <person name="Bloem J."/>
            <person name="Labutti K."/>
            <person name="Salamov A."/>
            <person name="Andreopoulos B."/>
            <person name="Baker S."/>
            <person name="Barry K."/>
            <person name="Bills G."/>
            <person name="Bluhm B."/>
            <person name="Cannon C."/>
            <person name="Castanera R."/>
            <person name="Culley D."/>
            <person name="Daum C."/>
            <person name="Ezra D."/>
            <person name="Gonzalez J."/>
            <person name="Henrissat B."/>
            <person name="Kuo A."/>
            <person name="Liang C."/>
            <person name="Lipzen A."/>
            <person name="Lutzoni F."/>
            <person name="Magnuson J."/>
            <person name="Mondo S."/>
            <person name="Nolan M."/>
            <person name="Ohm R."/>
            <person name="Pangilinan J."/>
            <person name="Park H.-J."/>
            <person name="Ramirez L."/>
            <person name="Alfaro M."/>
            <person name="Sun H."/>
            <person name="Tritt A."/>
            <person name="Yoshinaga Y."/>
            <person name="Zwiers L.-H."/>
            <person name="Turgeon B."/>
            <person name="Goodwin S."/>
            <person name="Spatafora J."/>
            <person name="Crous P."/>
            <person name="Grigoriev I."/>
        </authorList>
    </citation>
    <scope>NUCLEOTIDE SEQUENCE</scope>
    <source>
        <strain evidence="3">ATCC 74209</strain>
    </source>
</reference>
<evidence type="ECO:0000256" key="1">
    <source>
        <dbReference type="SAM" id="MobiDB-lite"/>
    </source>
</evidence>
<comment type="caution">
    <text evidence="3">The sequence shown here is derived from an EMBL/GenBank/DDBJ whole genome shotgun (WGS) entry which is preliminary data.</text>
</comment>
<gene>
    <name evidence="3" type="ORF">GQ43DRAFT_5895</name>
</gene>
<feature type="transmembrane region" description="Helical" evidence="2">
    <location>
        <begin position="29"/>
        <end position="49"/>
    </location>
</feature>
<name>A0A9P4JMD4_9PLEO</name>
<keyword evidence="2" id="KW-0812">Transmembrane</keyword>
<keyword evidence="4" id="KW-1185">Reference proteome</keyword>
<protein>
    <submittedName>
        <fullName evidence="3">Uncharacterized protein</fullName>
    </submittedName>
</protein>
<keyword evidence="2" id="KW-0472">Membrane</keyword>
<feature type="region of interest" description="Disordered" evidence="1">
    <location>
        <begin position="1"/>
        <end position="27"/>
    </location>
</feature>
<evidence type="ECO:0000313" key="3">
    <source>
        <dbReference type="EMBL" id="KAF2202173.1"/>
    </source>
</evidence>
<dbReference type="Proteomes" id="UP000799536">
    <property type="component" value="Unassembled WGS sequence"/>
</dbReference>
<evidence type="ECO:0000313" key="4">
    <source>
        <dbReference type="Proteomes" id="UP000799536"/>
    </source>
</evidence>
<proteinExistence type="predicted"/>